<dbReference type="InterPro" id="IPR027417">
    <property type="entry name" value="P-loop_NTPase"/>
</dbReference>
<dbReference type="InterPro" id="IPR001650">
    <property type="entry name" value="Helicase_C-like"/>
</dbReference>
<dbReference type="EMBL" id="CCBN010000015">
    <property type="protein sequence ID" value="CDO56443.1"/>
    <property type="molecule type" value="Genomic_DNA"/>
</dbReference>
<dbReference type="InterPro" id="IPR011545">
    <property type="entry name" value="DEAD/DEAH_box_helicase_dom"/>
</dbReference>
<feature type="compositionally biased region" description="Polar residues" evidence="13">
    <location>
        <begin position="285"/>
        <end position="297"/>
    </location>
</feature>
<comment type="cofactor">
    <cofactor evidence="1">
        <name>Zn(2+)</name>
        <dbReference type="ChEBI" id="CHEBI:29105"/>
    </cofactor>
</comment>
<dbReference type="CDD" id="cd17920">
    <property type="entry name" value="DEXHc_RecQ"/>
    <property type="match status" value="1"/>
</dbReference>
<feature type="domain" description="Helicase C-terminal" evidence="17">
    <location>
        <begin position="851"/>
        <end position="1018"/>
    </location>
</feature>
<keyword evidence="8" id="KW-0238">DNA-binding</keyword>
<dbReference type="GO" id="GO:0005737">
    <property type="term" value="C:cytoplasm"/>
    <property type="evidence" value="ECO:0007669"/>
    <property type="project" value="TreeGrafter"/>
</dbReference>
<dbReference type="PANTHER" id="PTHR13710">
    <property type="entry name" value="DNA HELICASE RECQ FAMILY MEMBER"/>
    <property type="match status" value="1"/>
</dbReference>
<dbReference type="InterPro" id="IPR044876">
    <property type="entry name" value="HRDC_dom_sf"/>
</dbReference>
<evidence type="ECO:0000256" key="11">
    <source>
        <dbReference type="ARBA" id="ARBA00034617"/>
    </source>
</evidence>
<feature type="compositionally biased region" description="Polar residues" evidence="13">
    <location>
        <begin position="371"/>
        <end position="386"/>
    </location>
</feature>
<dbReference type="PROSITE" id="PS51194">
    <property type="entry name" value="HELICASE_CTER"/>
    <property type="match status" value="1"/>
</dbReference>
<dbReference type="InterPro" id="IPR036388">
    <property type="entry name" value="WH-like_DNA-bd_sf"/>
</dbReference>
<keyword evidence="10" id="KW-0539">Nucleus</keyword>
<dbReference type="PROSITE" id="PS00690">
    <property type="entry name" value="DEAH_ATP_HELICASE"/>
    <property type="match status" value="1"/>
</dbReference>
<feature type="compositionally biased region" description="Polar residues" evidence="13">
    <location>
        <begin position="1315"/>
        <end position="1330"/>
    </location>
</feature>
<evidence type="ECO:0000256" key="8">
    <source>
        <dbReference type="ARBA" id="ARBA00023125"/>
    </source>
</evidence>
<comment type="similarity">
    <text evidence="3">Belongs to the helicase family. RecQ subfamily.</text>
</comment>
<dbReference type="FunFam" id="3.40.50.300:FF:000296">
    <property type="entry name" value="ATP-dependent DNA helicase RecQ"/>
    <property type="match status" value="1"/>
</dbReference>
<evidence type="ECO:0000256" key="3">
    <source>
        <dbReference type="ARBA" id="ARBA00005446"/>
    </source>
</evidence>
<dbReference type="InterPro" id="IPR002121">
    <property type="entry name" value="HRDC_dom"/>
</dbReference>
<name>A0A0J9XHM1_GEOCN</name>
<dbReference type="GO" id="GO:0005694">
    <property type="term" value="C:chromosome"/>
    <property type="evidence" value="ECO:0007669"/>
    <property type="project" value="TreeGrafter"/>
</dbReference>
<dbReference type="PROSITE" id="PS50206">
    <property type="entry name" value="RHODANESE_3"/>
    <property type="match status" value="1"/>
</dbReference>
<dbReference type="Pfam" id="PF00271">
    <property type="entry name" value="Helicase_C"/>
    <property type="match status" value="1"/>
</dbReference>
<dbReference type="Proteomes" id="UP000242525">
    <property type="component" value="Unassembled WGS sequence"/>
</dbReference>
<keyword evidence="5" id="KW-0378">Hydrolase</keyword>
<evidence type="ECO:0000256" key="7">
    <source>
        <dbReference type="ARBA" id="ARBA00022840"/>
    </source>
</evidence>
<feature type="region of interest" description="Disordered" evidence="13">
    <location>
        <begin position="261"/>
        <end position="297"/>
    </location>
</feature>
<dbReference type="InterPro" id="IPR001763">
    <property type="entry name" value="Rhodanese-like_dom"/>
</dbReference>
<evidence type="ECO:0000256" key="2">
    <source>
        <dbReference type="ARBA" id="ARBA00004123"/>
    </source>
</evidence>
<dbReference type="InterPro" id="IPR010997">
    <property type="entry name" value="HRDC-like_sf"/>
</dbReference>
<organism evidence="18 19">
    <name type="scientific">Geotrichum candidum</name>
    <name type="common">Oospora lactis</name>
    <name type="synonym">Dipodascus geotrichum</name>
    <dbReference type="NCBI Taxonomy" id="1173061"/>
    <lineage>
        <taxon>Eukaryota</taxon>
        <taxon>Fungi</taxon>
        <taxon>Dikarya</taxon>
        <taxon>Ascomycota</taxon>
        <taxon>Saccharomycotina</taxon>
        <taxon>Dipodascomycetes</taxon>
        <taxon>Dipodascales</taxon>
        <taxon>Dipodascaceae</taxon>
        <taxon>Geotrichum</taxon>
    </lineage>
</organism>
<dbReference type="STRING" id="1173061.A0A0J9XHM1"/>
<keyword evidence="7" id="KW-0067">ATP-binding</keyword>
<evidence type="ECO:0000313" key="19">
    <source>
        <dbReference type="Proteomes" id="UP000242525"/>
    </source>
</evidence>
<feature type="compositionally biased region" description="Pro residues" evidence="13">
    <location>
        <begin position="569"/>
        <end position="583"/>
    </location>
</feature>
<dbReference type="Gene3D" id="1.10.10.10">
    <property type="entry name" value="Winged helix-like DNA-binding domain superfamily/Winged helix DNA-binding domain"/>
    <property type="match status" value="1"/>
</dbReference>
<feature type="domain" description="HRDC" evidence="15">
    <location>
        <begin position="1235"/>
        <end position="1316"/>
    </location>
</feature>
<dbReference type="Gene3D" id="3.40.50.300">
    <property type="entry name" value="P-loop containing nucleotide triphosphate hydrolases"/>
    <property type="match status" value="2"/>
</dbReference>
<feature type="compositionally biased region" description="Polar residues" evidence="13">
    <location>
        <begin position="1177"/>
        <end position="1191"/>
    </location>
</feature>
<sequence length="1426" mass="157923">MTCKTNLKSNIDRVLANKTNIPSYEPPSKEAVSARSTKRFTSVTTSRFALFSSVGTELSDTLNEPIVPTHTTSSDSTIKPVSYEKFANGSKPSLTRRNSMSKSSVLDDGNSVFSDKKYSSTAVPQPLDESKFSRNLNSIVDLTEDIEIQSNPSKSVKRLATENNESTRKKLKTDITSDSFYDELDDEDFADIISHDSVPKPAHKSDAVLRSITNISDNSVVEPLPKIPTTKVVNLSEDSLDHKANINTWDGISVENSSAKEPLLKVKSSSPAKRKSPELQFPVQKAQSPKSSSLKPDTIATSAHLPASSISDSPTILHYKTKIIELQKKHISLLTSLLSQASVPISKEAQINIDELQRDLSLYENLIDKSSTSAALEPSSPKSQPANRAIPANMDPFDDLGTSDFDFDDDEEISNVTKSSVVKPSSMAFDLPTKNLNIPSRNSSDGIDISPTKFPVREIEDEVSIEDDFDSMAEDGVFDSSFQEDQNDVTSHIEEIIDSPMKPTRNVDFINLHSDPNEAIDSFPVPVQDDEDSRSEDDNYDLLDDFIDDAFADDDFTNMAIAEDQDYLPPGPSTPPSSGPAPPQRKVLNSSPGIEIVSSDIEIQNIVDEPEPAFNNFPSSPQGLSMTQVSAPNRITNQEYPWSAEVRRILKDSFKLNNFRCNQLDAINATLLGKDVFVLMPTGGGKSLCYQLPALVKSGKTKGVTIVVSPLISLMQDQTQALKSKGISSEMLSSKLEMHDRNRVFDDLFNGRITLLYISPEMLNSSYQLRNALTALSNRNELARIVIDEAHCVSSWGHDFRPDYKLLENMKTDYPNVPIMALTATANEQVRLDIFGCLRSDNTTFLKQSFNRTNLYYEVQKKSSDVNNVMADLMSNKFKNQSGIIYCNSRNLCERTAQVLQNSGLNVAYYHAMLTPEERESIQRAWQKGTLQAICATIAFGMGIDKPDVRFVFHLTLPKNMEGYYQETGRAGRDGLPSECILFYNFRDARTIQMMIQKDENLDHETKARHKEMLNRVIQYCQNSTDCRRKQVLQYFNETFDVRLCRGGCDNCRFGSNQVKEIRDVTQRAKEIVELVYSVQKSHVTLLNCIEIYRGTRAKRFLDKGLDRATNYGVGKNLDRTEVERMFHHLLTENILEEYAKVKGGFSSTYIKRGKEGYRVMSGALSVTMVFNPVVESANSRPSSRPGTADSSKGKTIRSKAVTSKTTATTTVKATATVSLSTPTSSMPSSSFNNSDFEENCYGKLELKRLQLKKDFGMASVADVCSNTTLREMARLLPVDVEAFSALPHISPVQVENFYMYFRTELVKLRDQRGGQHQQQVLPPASSQAPSAGGKQSPYFSAGAVSSSTARGTPAKRSYNRGGSSRFTSRVRNTSTPSTATGAGKRTYKRSGSTAARGRSGGSGGSRKGGPSSAKTQSSFLKMMPL</sequence>
<evidence type="ECO:0000256" key="9">
    <source>
        <dbReference type="ARBA" id="ARBA00023235"/>
    </source>
</evidence>
<evidence type="ECO:0000259" key="14">
    <source>
        <dbReference type="PROSITE" id="PS50206"/>
    </source>
</evidence>
<dbReference type="SUPFAM" id="SSF52540">
    <property type="entry name" value="P-loop containing nucleoside triphosphate hydrolases"/>
    <property type="match status" value="1"/>
</dbReference>
<comment type="caution">
    <text evidence="18">The sequence shown here is derived from an EMBL/GenBank/DDBJ whole genome shotgun (WGS) entry which is preliminary data.</text>
</comment>
<dbReference type="SMART" id="SM00487">
    <property type="entry name" value="DEXDc"/>
    <property type="match status" value="1"/>
</dbReference>
<evidence type="ECO:0000256" key="5">
    <source>
        <dbReference type="ARBA" id="ARBA00022801"/>
    </source>
</evidence>
<dbReference type="GO" id="GO:0016787">
    <property type="term" value="F:hydrolase activity"/>
    <property type="evidence" value="ECO:0007669"/>
    <property type="project" value="UniProtKB-KW"/>
</dbReference>
<dbReference type="InterPro" id="IPR004589">
    <property type="entry name" value="DNA_helicase_ATP-dep_RecQ"/>
</dbReference>
<feature type="region of interest" description="Disordered" evidence="13">
    <location>
        <begin position="564"/>
        <end position="589"/>
    </location>
</feature>
<dbReference type="Pfam" id="PF16124">
    <property type="entry name" value="RecQ_Zn_bind"/>
    <property type="match status" value="1"/>
</dbReference>
<dbReference type="InterPro" id="IPR036390">
    <property type="entry name" value="WH_DNA-bd_sf"/>
</dbReference>
<feature type="compositionally biased region" description="Polar residues" evidence="13">
    <location>
        <begin position="90"/>
        <end position="104"/>
    </location>
</feature>
<dbReference type="PROSITE" id="PS50967">
    <property type="entry name" value="HRDC"/>
    <property type="match status" value="1"/>
</dbReference>
<accession>A0A0J9XHM1</accession>
<evidence type="ECO:0000259" key="16">
    <source>
        <dbReference type="PROSITE" id="PS51192"/>
    </source>
</evidence>
<evidence type="ECO:0000256" key="1">
    <source>
        <dbReference type="ARBA" id="ARBA00001947"/>
    </source>
</evidence>
<dbReference type="CDD" id="cd18794">
    <property type="entry name" value="SF2_C_RecQ"/>
    <property type="match status" value="1"/>
</dbReference>
<dbReference type="OrthoDB" id="10261556at2759"/>
<reference evidence="18" key="1">
    <citation type="submission" date="2014-03" db="EMBL/GenBank/DDBJ databases">
        <authorList>
            <person name="Casaregola S."/>
        </authorList>
    </citation>
    <scope>NUCLEOTIDE SEQUENCE [LARGE SCALE GENOMIC DNA]</scope>
    <source>
        <strain evidence="18">CLIB 918</strain>
    </source>
</reference>
<evidence type="ECO:0000313" key="18">
    <source>
        <dbReference type="EMBL" id="CDO56443.1"/>
    </source>
</evidence>
<evidence type="ECO:0000256" key="4">
    <source>
        <dbReference type="ARBA" id="ARBA00022741"/>
    </source>
</evidence>
<evidence type="ECO:0000256" key="10">
    <source>
        <dbReference type="ARBA" id="ARBA00023242"/>
    </source>
</evidence>
<dbReference type="GO" id="GO:0005524">
    <property type="term" value="F:ATP binding"/>
    <property type="evidence" value="ECO:0007669"/>
    <property type="project" value="UniProtKB-KW"/>
</dbReference>
<keyword evidence="4" id="KW-0547">Nucleotide-binding</keyword>
<feature type="region of interest" description="Disordered" evidence="13">
    <location>
        <begin position="371"/>
        <end position="392"/>
    </location>
</feature>
<dbReference type="FunFam" id="3.40.50.300:FF:001975">
    <property type="entry name" value="ATP-dependent DNA helicase"/>
    <property type="match status" value="1"/>
</dbReference>
<dbReference type="Pfam" id="PF00270">
    <property type="entry name" value="DEAD"/>
    <property type="match status" value="1"/>
</dbReference>
<dbReference type="GO" id="GO:0006260">
    <property type="term" value="P:DNA replication"/>
    <property type="evidence" value="ECO:0007669"/>
    <property type="project" value="InterPro"/>
</dbReference>
<comment type="catalytic activity">
    <reaction evidence="11">
        <text>Couples ATP hydrolysis with the unwinding of duplex DNA by translocating in the 3'-5' direction.</text>
        <dbReference type="EC" id="5.6.2.4"/>
    </reaction>
</comment>
<dbReference type="GO" id="GO:0009378">
    <property type="term" value="F:four-way junction helicase activity"/>
    <property type="evidence" value="ECO:0007669"/>
    <property type="project" value="TreeGrafter"/>
</dbReference>
<feature type="compositionally biased region" description="Low complexity" evidence="13">
    <location>
        <begin position="1199"/>
        <end position="1208"/>
    </location>
</feature>
<dbReference type="GO" id="GO:0005634">
    <property type="term" value="C:nucleus"/>
    <property type="evidence" value="ECO:0007669"/>
    <property type="project" value="UniProtKB-SubCell"/>
</dbReference>
<feature type="compositionally biased region" description="Gly residues" evidence="13">
    <location>
        <begin position="1399"/>
        <end position="1408"/>
    </location>
</feature>
<evidence type="ECO:0000256" key="6">
    <source>
        <dbReference type="ARBA" id="ARBA00022806"/>
    </source>
</evidence>
<feature type="region of interest" description="Disordered" evidence="13">
    <location>
        <begin position="1313"/>
        <end position="1426"/>
    </location>
</feature>
<proteinExistence type="inferred from homology"/>
<dbReference type="InterPro" id="IPR014001">
    <property type="entry name" value="Helicase_ATP-bd"/>
</dbReference>
<feature type="region of interest" description="Disordered" evidence="13">
    <location>
        <begin position="517"/>
        <end position="538"/>
    </location>
</feature>
<dbReference type="SUPFAM" id="SSF46785">
    <property type="entry name" value="Winged helix' DNA-binding domain"/>
    <property type="match status" value="1"/>
</dbReference>
<feature type="compositionally biased region" description="Polar residues" evidence="13">
    <location>
        <begin position="1361"/>
        <end position="1381"/>
    </location>
</feature>
<evidence type="ECO:0000259" key="15">
    <source>
        <dbReference type="PROSITE" id="PS50967"/>
    </source>
</evidence>
<dbReference type="GO" id="GO:0000724">
    <property type="term" value="P:double-strand break repair via homologous recombination"/>
    <property type="evidence" value="ECO:0007669"/>
    <property type="project" value="TreeGrafter"/>
</dbReference>
<dbReference type="GO" id="GO:0043138">
    <property type="term" value="F:3'-5' DNA helicase activity"/>
    <property type="evidence" value="ECO:0007669"/>
    <property type="project" value="UniProtKB-EC"/>
</dbReference>
<feature type="compositionally biased region" description="Acidic residues" evidence="13">
    <location>
        <begin position="528"/>
        <end position="538"/>
    </location>
</feature>
<feature type="region of interest" description="Disordered" evidence="13">
    <location>
        <begin position="1177"/>
        <end position="1208"/>
    </location>
</feature>
<dbReference type="GO" id="GO:0003677">
    <property type="term" value="F:DNA binding"/>
    <property type="evidence" value="ECO:0007669"/>
    <property type="project" value="UniProtKB-KW"/>
</dbReference>
<dbReference type="NCBIfam" id="TIGR00614">
    <property type="entry name" value="recQ_fam"/>
    <property type="match status" value="1"/>
</dbReference>
<dbReference type="InterPro" id="IPR032284">
    <property type="entry name" value="RecQ_Zn-bd"/>
</dbReference>
<evidence type="ECO:0000256" key="13">
    <source>
        <dbReference type="SAM" id="MobiDB-lite"/>
    </source>
</evidence>
<keyword evidence="6 18" id="KW-0347">Helicase</keyword>
<feature type="domain" description="Rhodanese" evidence="14">
    <location>
        <begin position="884"/>
        <end position="918"/>
    </location>
</feature>
<dbReference type="Gene3D" id="1.10.150.80">
    <property type="entry name" value="HRDC domain"/>
    <property type="match status" value="1"/>
</dbReference>
<feature type="domain" description="Helicase ATP-binding" evidence="16">
    <location>
        <begin position="667"/>
        <end position="844"/>
    </location>
</feature>
<keyword evidence="19" id="KW-1185">Reference proteome</keyword>
<gene>
    <name evidence="18" type="ORF">BN980_GECA15s01264g</name>
</gene>
<dbReference type="InterPro" id="IPR018982">
    <property type="entry name" value="RQC_domain"/>
</dbReference>
<protein>
    <recommendedName>
        <fullName evidence="12">DNA 3'-5' helicase</fullName>
        <ecNumber evidence="12">5.6.2.4</ecNumber>
    </recommendedName>
</protein>
<dbReference type="EC" id="5.6.2.4" evidence="12"/>
<dbReference type="Pfam" id="PF09382">
    <property type="entry name" value="RQC"/>
    <property type="match status" value="1"/>
</dbReference>
<dbReference type="SMART" id="SM00956">
    <property type="entry name" value="RQC"/>
    <property type="match status" value="1"/>
</dbReference>
<dbReference type="InterPro" id="IPR002464">
    <property type="entry name" value="DNA/RNA_helicase_DEAH_CS"/>
</dbReference>
<evidence type="ECO:0000259" key="17">
    <source>
        <dbReference type="PROSITE" id="PS51194"/>
    </source>
</evidence>
<dbReference type="PANTHER" id="PTHR13710:SF153">
    <property type="entry name" value="RECQ-LIKE DNA HELICASE BLM"/>
    <property type="match status" value="1"/>
</dbReference>
<comment type="subcellular location">
    <subcellularLocation>
        <location evidence="2">Nucleus</location>
    </subcellularLocation>
</comment>
<keyword evidence="9" id="KW-0413">Isomerase</keyword>
<dbReference type="PROSITE" id="PS51192">
    <property type="entry name" value="HELICASE_ATP_BIND_1"/>
    <property type="match status" value="1"/>
</dbReference>
<feature type="region of interest" description="Disordered" evidence="13">
    <location>
        <begin position="87"/>
        <end position="107"/>
    </location>
</feature>
<evidence type="ECO:0000256" key="12">
    <source>
        <dbReference type="ARBA" id="ARBA00034808"/>
    </source>
</evidence>
<dbReference type="SUPFAM" id="SSF47819">
    <property type="entry name" value="HRDC-like"/>
    <property type="match status" value="1"/>
</dbReference>
<dbReference type="SMART" id="SM00490">
    <property type="entry name" value="HELICc"/>
    <property type="match status" value="1"/>
</dbReference>